<keyword evidence="6" id="KW-0964">Secreted</keyword>
<feature type="domain" description="Glucose-methanol-choline oxidoreductase N-terminal" evidence="18">
    <location>
        <begin position="318"/>
        <end position="332"/>
    </location>
</feature>
<evidence type="ECO:0000259" key="18">
    <source>
        <dbReference type="PROSITE" id="PS00624"/>
    </source>
</evidence>
<evidence type="ECO:0000256" key="11">
    <source>
        <dbReference type="ARBA" id="ARBA00034010"/>
    </source>
</evidence>
<comment type="similarity">
    <text evidence="3">Belongs to the GMC oxidoreductase family.</text>
</comment>
<dbReference type="InterPro" id="IPR000172">
    <property type="entry name" value="GMC_OxRdtase_N"/>
</dbReference>
<evidence type="ECO:0000256" key="14">
    <source>
        <dbReference type="ARBA" id="ARBA00034059"/>
    </source>
</evidence>
<dbReference type="GO" id="GO:0033718">
    <property type="term" value="F:pyranose dehydrogenase (acceptor) activity"/>
    <property type="evidence" value="ECO:0007669"/>
    <property type="project" value="UniProtKB-EC"/>
</dbReference>
<comment type="subunit">
    <text evidence="4">Monomer.</text>
</comment>
<evidence type="ECO:0000256" key="15">
    <source>
        <dbReference type="PIRSR" id="PIRSR000137-1"/>
    </source>
</evidence>
<comment type="catalytic activity">
    <reaction evidence="10">
        <text>pyranose + acceptor = pyranos-2-ulose + reduced acceptor.</text>
        <dbReference type="EC" id="1.1.99.29"/>
    </reaction>
</comment>
<evidence type="ECO:0000256" key="17">
    <source>
        <dbReference type="SAM" id="SignalP"/>
    </source>
</evidence>
<dbReference type="OrthoDB" id="269227at2759"/>
<feature type="active site" description="Proton acceptor" evidence="15">
    <location>
        <position position="572"/>
    </location>
</feature>
<dbReference type="Proteomes" id="UP000307440">
    <property type="component" value="Unassembled WGS sequence"/>
</dbReference>
<evidence type="ECO:0000256" key="16">
    <source>
        <dbReference type="PIRSR" id="PIRSR000137-2"/>
    </source>
</evidence>
<evidence type="ECO:0000256" key="13">
    <source>
        <dbReference type="ARBA" id="ARBA00034050"/>
    </source>
</evidence>
<evidence type="ECO:0000256" key="6">
    <source>
        <dbReference type="ARBA" id="ARBA00022525"/>
    </source>
</evidence>
<keyword evidence="17" id="KW-0732">Signal</keyword>
<dbReference type="GO" id="GO:0050660">
    <property type="term" value="F:flavin adenine dinucleotide binding"/>
    <property type="evidence" value="ECO:0007669"/>
    <property type="project" value="InterPro"/>
</dbReference>
<comment type="catalytic activity">
    <reaction evidence="14">
        <text>a pyranoside + acceptor = a pyranosid-3,4-diulose + reduced acceptor.</text>
        <dbReference type="EC" id="1.1.99.29"/>
    </reaction>
</comment>
<dbReference type="InterPro" id="IPR036188">
    <property type="entry name" value="FAD/NAD-bd_sf"/>
</dbReference>
<evidence type="ECO:0000256" key="7">
    <source>
        <dbReference type="ARBA" id="ARBA00022630"/>
    </source>
</evidence>
<feature type="binding site" evidence="16">
    <location>
        <begin position="128"/>
        <end position="131"/>
    </location>
    <ligand>
        <name>FAD</name>
        <dbReference type="ChEBI" id="CHEBI:57692"/>
    </ligand>
</feature>
<dbReference type="PIRSF" id="PIRSF000137">
    <property type="entry name" value="Alcohol_oxidase"/>
    <property type="match status" value="1"/>
</dbReference>
<keyword evidence="8 16" id="KW-0274">FAD</keyword>
<keyword evidence="20" id="KW-1185">Reference proteome</keyword>
<keyword evidence="7" id="KW-0285">Flavoprotein</keyword>
<dbReference type="GO" id="GO:0005576">
    <property type="term" value="C:extracellular region"/>
    <property type="evidence" value="ECO:0007669"/>
    <property type="project" value="UniProtKB-SubCell"/>
</dbReference>
<dbReference type="InterPro" id="IPR007867">
    <property type="entry name" value="GMC_OxRtase_C"/>
</dbReference>
<dbReference type="EMBL" id="ML210244">
    <property type="protein sequence ID" value="TFK22299.1"/>
    <property type="molecule type" value="Genomic_DNA"/>
</dbReference>
<evidence type="ECO:0000256" key="2">
    <source>
        <dbReference type="ARBA" id="ARBA00004613"/>
    </source>
</evidence>
<reference evidence="19 20" key="1">
    <citation type="journal article" date="2019" name="Nat. Ecol. Evol.">
        <title>Megaphylogeny resolves global patterns of mushroom evolution.</title>
        <authorList>
            <person name="Varga T."/>
            <person name="Krizsan K."/>
            <person name="Foldi C."/>
            <person name="Dima B."/>
            <person name="Sanchez-Garcia M."/>
            <person name="Sanchez-Ramirez S."/>
            <person name="Szollosi G.J."/>
            <person name="Szarkandi J.G."/>
            <person name="Papp V."/>
            <person name="Albert L."/>
            <person name="Andreopoulos W."/>
            <person name="Angelini C."/>
            <person name="Antonin V."/>
            <person name="Barry K.W."/>
            <person name="Bougher N.L."/>
            <person name="Buchanan P."/>
            <person name="Buyck B."/>
            <person name="Bense V."/>
            <person name="Catcheside P."/>
            <person name="Chovatia M."/>
            <person name="Cooper J."/>
            <person name="Damon W."/>
            <person name="Desjardin D."/>
            <person name="Finy P."/>
            <person name="Geml J."/>
            <person name="Haridas S."/>
            <person name="Hughes K."/>
            <person name="Justo A."/>
            <person name="Karasinski D."/>
            <person name="Kautmanova I."/>
            <person name="Kiss B."/>
            <person name="Kocsube S."/>
            <person name="Kotiranta H."/>
            <person name="LaButti K.M."/>
            <person name="Lechner B.E."/>
            <person name="Liimatainen K."/>
            <person name="Lipzen A."/>
            <person name="Lukacs Z."/>
            <person name="Mihaltcheva S."/>
            <person name="Morgado L.N."/>
            <person name="Niskanen T."/>
            <person name="Noordeloos M.E."/>
            <person name="Ohm R.A."/>
            <person name="Ortiz-Santana B."/>
            <person name="Ovrebo C."/>
            <person name="Racz N."/>
            <person name="Riley R."/>
            <person name="Savchenko A."/>
            <person name="Shiryaev A."/>
            <person name="Soop K."/>
            <person name="Spirin V."/>
            <person name="Szebenyi C."/>
            <person name="Tomsovsky M."/>
            <person name="Tulloss R.E."/>
            <person name="Uehling J."/>
            <person name="Grigoriev I.V."/>
            <person name="Vagvolgyi C."/>
            <person name="Papp T."/>
            <person name="Martin F.M."/>
            <person name="Miettinen O."/>
            <person name="Hibbett D.S."/>
            <person name="Nagy L.G."/>
        </authorList>
    </citation>
    <scope>NUCLEOTIDE SEQUENCE [LARGE SCALE GENOMIC DNA]</scope>
    <source>
        <strain evidence="19 20">CBS 121175</strain>
    </source>
</reference>
<evidence type="ECO:0000256" key="5">
    <source>
        <dbReference type="ARBA" id="ARBA00013177"/>
    </source>
</evidence>
<dbReference type="PROSITE" id="PS00624">
    <property type="entry name" value="GMC_OXRED_2"/>
    <property type="match status" value="1"/>
</dbReference>
<comment type="function">
    <text evidence="9">Catalyzes the single-oxidation or sequential double oxidation reaction of carbohydrates primarily at carbon-2 and/or carbon-3 with the concomitant reduction of the flavin. The enzyme exhibits a broad sugar substrate specificity, oxidizing different aldopyranoses to the corresponding C-1, C-2, C-3 or C-1,2, C-2,3 and C-3,4 (di)dehydro sugars with substrate-specific regioselectivity. Accepts only a narrow range of electron acceptors such as substituted benzoquinones and complexed metal ions and reacts extremely slowly with O(2) as acceptor. May play a role in the natural recycling of plant matter by oxidizing all major monosaccharides in lignocellulose and by reducing quinone compounds or reactive radical species generated during lignin depolymerization.</text>
</comment>
<dbReference type="PANTHER" id="PTHR11552">
    <property type="entry name" value="GLUCOSE-METHANOL-CHOLINE GMC OXIDOREDUCTASE"/>
    <property type="match status" value="1"/>
</dbReference>
<evidence type="ECO:0000313" key="19">
    <source>
        <dbReference type="EMBL" id="TFK22299.1"/>
    </source>
</evidence>
<evidence type="ECO:0000256" key="4">
    <source>
        <dbReference type="ARBA" id="ARBA00011245"/>
    </source>
</evidence>
<dbReference type="STRING" id="230819.A0A5C3KP47"/>
<dbReference type="SUPFAM" id="SSF54373">
    <property type="entry name" value="FAD-linked reductases, C-terminal domain"/>
    <property type="match status" value="1"/>
</dbReference>
<comment type="subcellular location">
    <subcellularLocation>
        <location evidence="2">Secreted</location>
    </subcellularLocation>
</comment>
<evidence type="ECO:0000256" key="9">
    <source>
        <dbReference type="ARBA" id="ARBA00024699"/>
    </source>
</evidence>
<comment type="catalytic activity">
    <reaction evidence="11">
        <text>pyranose + acceptor = pyranos-2,3-diulose + reduced acceptor.</text>
        <dbReference type="EC" id="1.1.99.29"/>
    </reaction>
</comment>
<feature type="binding site" evidence="16">
    <location>
        <begin position="527"/>
        <end position="528"/>
    </location>
    <ligand>
        <name>FAD</name>
        <dbReference type="ChEBI" id="CHEBI:57692"/>
    </ligand>
</feature>
<evidence type="ECO:0000256" key="8">
    <source>
        <dbReference type="ARBA" id="ARBA00022827"/>
    </source>
</evidence>
<evidence type="ECO:0000256" key="12">
    <source>
        <dbReference type="ARBA" id="ARBA00034029"/>
    </source>
</evidence>
<dbReference type="AlphaFoldDB" id="A0A5C3KP47"/>
<feature type="signal peptide" evidence="17">
    <location>
        <begin position="1"/>
        <end position="22"/>
    </location>
</feature>
<dbReference type="SUPFAM" id="SSF51905">
    <property type="entry name" value="FAD/NAD(P)-binding domain"/>
    <property type="match status" value="1"/>
</dbReference>
<organism evidence="19 20">
    <name type="scientific">Coprinopsis marcescibilis</name>
    <name type="common">Agaric fungus</name>
    <name type="synonym">Psathyrella marcescibilis</name>
    <dbReference type="NCBI Taxonomy" id="230819"/>
    <lineage>
        <taxon>Eukaryota</taxon>
        <taxon>Fungi</taxon>
        <taxon>Dikarya</taxon>
        <taxon>Basidiomycota</taxon>
        <taxon>Agaricomycotina</taxon>
        <taxon>Agaricomycetes</taxon>
        <taxon>Agaricomycetidae</taxon>
        <taxon>Agaricales</taxon>
        <taxon>Agaricineae</taxon>
        <taxon>Psathyrellaceae</taxon>
        <taxon>Coprinopsis</taxon>
    </lineage>
</organism>
<comment type="catalytic activity">
    <reaction evidence="13">
        <text>a pyranoside + acceptor = a pyranosid-3-ulose + reduced acceptor.</text>
        <dbReference type="EC" id="1.1.99.29"/>
    </reaction>
</comment>
<sequence length="596" mass="65147">MAGLYLKLGWVLFALTIGAVDSDARVYQSVDELPRSDEVGVYDFIVIGGGIGGSVVASRLSENPEWKVLLVEAGPDNRDVLDIAIPGHWTKINSTYDWNYETVPQVGLGNRTIPFLRGHVLGGSSSVNAMVYTRGASSDYDLWAKISGDNRWAWKALLPWILRHERWVLPPGGREPTQQFDPQFHGVSGNTEVSLAWDGPNEHDRRSLRAAQTNDEIPFNLDINSGDAVGLTWTQHTVGNGERNSAAVGYLGPVVRARPNLTILLNTYAARLVPLDKAQQGLSVRVVELTPRSLGKLLGQTSISRRLTTNKEVILSAGTFNTPHILLNSGIGDGKELEKVGVRTIHNLPDVGKGMSDHVSLTLTWNSSGTATPVDEDAALRDWHLDRSGPLTLPSVHLFWYARLPSNLCLFEEFDDPSSGPNAAHVELTLGRAGPTAGGFFGLLTPYSRGSIRIRSDNPFEAPLIDTGFLTHPFDIEAIKEGFRLAKRWFALPAFSGYVTGFNGPDPDVLQSAEWETAVREKAGTFWHPVGTAAMSAKGSRRGVVDSELRVKGIEGLRVIDASAIPYVPAGHTQAAVYILAERAVDMIRDEWRIRD</sequence>
<dbReference type="Pfam" id="PF00732">
    <property type="entry name" value="GMC_oxred_N"/>
    <property type="match status" value="1"/>
</dbReference>
<comment type="cofactor">
    <cofactor evidence="1 16">
        <name>FAD</name>
        <dbReference type="ChEBI" id="CHEBI:57692"/>
    </cofactor>
</comment>
<comment type="catalytic activity">
    <reaction evidence="12">
        <text>pyranose + acceptor = pyranos-3-ulose + reduced acceptor.</text>
        <dbReference type="EC" id="1.1.99.29"/>
    </reaction>
</comment>
<dbReference type="PANTHER" id="PTHR11552:SF147">
    <property type="entry name" value="CHOLINE DEHYDROGENASE, MITOCHONDRIAL"/>
    <property type="match status" value="1"/>
</dbReference>
<feature type="chain" id="PRO_5023099148" description="pyranose dehydrogenase (acceptor)" evidence="17">
    <location>
        <begin position="23"/>
        <end position="596"/>
    </location>
</feature>
<evidence type="ECO:0000313" key="20">
    <source>
        <dbReference type="Proteomes" id="UP000307440"/>
    </source>
</evidence>
<dbReference type="Gene3D" id="3.30.560.10">
    <property type="entry name" value="Glucose Oxidase, domain 3"/>
    <property type="match status" value="1"/>
</dbReference>
<dbReference type="Pfam" id="PF05199">
    <property type="entry name" value="GMC_oxred_C"/>
    <property type="match status" value="1"/>
</dbReference>
<gene>
    <name evidence="19" type="ORF">FA15DRAFT_596379</name>
</gene>
<evidence type="ECO:0000256" key="1">
    <source>
        <dbReference type="ARBA" id="ARBA00001974"/>
    </source>
</evidence>
<feature type="binding site" evidence="16">
    <location>
        <position position="120"/>
    </location>
    <ligand>
        <name>FAD</name>
        <dbReference type="ChEBI" id="CHEBI:57692"/>
    </ligand>
</feature>
<dbReference type="EC" id="1.1.99.29" evidence="5"/>
<proteinExistence type="inferred from homology"/>
<feature type="active site" description="Proton donor" evidence="15">
    <location>
        <position position="528"/>
    </location>
</feature>
<dbReference type="Gene3D" id="3.50.50.60">
    <property type="entry name" value="FAD/NAD(P)-binding domain"/>
    <property type="match status" value="1"/>
</dbReference>
<name>A0A5C3KP47_COPMA</name>
<evidence type="ECO:0000256" key="10">
    <source>
        <dbReference type="ARBA" id="ARBA00033986"/>
    </source>
</evidence>
<accession>A0A5C3KP47</accession>
<protein>
    <recommendedName>
        <fullName evidence="5">pyranose dehydrogenase (acceptor)</fullName>
        <ecNumber evidence="5">1.1.99.29</ecNumber>
    </recommendedName>
</protein>
<dbReference type="InterPro" id="IPR012132">
    <property type="entry name" value="GMC_OxRdtase"/>
</dbReference>
<evidence type="ECO:0000256" key="3">
    <source>
        <dbReference type="ARBA" id="ARBA00010790"/>
    </source>
</evidence>